<dbReference type="Pfam" id="PF00232">
    <property type="entry name" value="Glyco_hydro_1"/>
    <property type="match status" value="1"/>
</dbReference>
<evidence type="ECO:0000256" key="7">
    <source>
        <dbReference type="ARBA" id="ARBA00023295"/>
    </source>
</evidence>
<keyword evidence="4 12" id="KW-0378">Hydrolase</keyword>
<feature type="binding site" evidence="10">
    <location>
        <position position="389"/>
    </location>
    <ligand>
        <name>substrate</name>
    </ligand>
</feature>
<dbReference type="Proteomes" id="UP000238605">
    <property type="component" value="Unassembled WGS sequence"/>
</dbReference>
<dbReference type="AlphaFoldDB" id="A0A2S5SQL5"/>
<evidence type="ECO:0000313" key="13">
    <source>
        <dbReference type="EMBL" id="PPE64984.1"/>
    </source>
</evidence>
<comment type="catalytic activity">
    <reaction evidence="1 12">
        <text>Hydrolysis of terminal, non-reducing beta-D-glucosyl residues with release of beta-D-glucose.</text>
        <dbReference type="EC" id="3.2.1.21"/>
    </reaction>
</comment>
<dbReference type="PROSITE" id="PS00572">
    <property type="entry name" value="GLYCOSYL_HYDROL_F1_1"/>
    <property type="match status" value="1"/>
</dbReference>
<proteinExistence type="inferred from homology"/>
<protein>
    <recommendedName>
        <fullName evidence="3 12">Beta-glucosidase</fullName>
        <ecNumber evidence="3 12">3.2.1.21</ecNumber>
    </recommendedName>
</protein>
<comment type="caution">
    <text evidence="13">The sequence shown here is derived from an EMBL/GenBank/DDBJ whole genome shotgun (WGS) entry which is preliminary data.</text>
</comment>
<evidence type="ECO:0000256" key="5">
    <source>
        <dbReference type="ARBA" id="ARBA00023001"/>
    </source>
</evidence>
<evidence type="ECO:0000256" key="4">
    <source>
        <dbReference type="ARBA" id="ARBA00022801"/>
    </source>
</evidence>
<dbReference type="InterPro" id="IPR033132">
    <property type="entry name" value="GH_1_N_CS"/>
</dbReference>
<evidence type="ECO:0000256" key="8">
    <source>
        <dbReference type="ARBA" id="ARBA00023326"/>
    </source>
</evidence>
<evidence type="ECO:0000256" key="3">
    <source>
        <dbReference type="ARBA" id="ARBA00012744"/>
    </source>
</evidence>
<dbReference type="EMBL" id="PSNX01000019">
    <property type="protein sequence ID" value="PPE64984.1"/>
    <property type="molecule type" value="Genomic_DNA"/>
</dbReference>
<evidence type="ECO:0000256" key="1">
    <source>
        <dbReference type="ARBA" id="ARBA00000448"/>
    </source>
</evidence>
<dbReference type="EC" id="3.2.1.21" evidence="3 12"/>
<feature type="binding site" evidence="10">
    <location>
        <position position="165"/>
    </location>
    <ligand>
        <name>substrate</name>
    </ligand>
</feature>
<name>A0A2S5SQL5_9BURK</name>
<accession>A0A2S5SQL5</accession>
<dbReference type="PANTHER" id="PTHR10353:SF36">
    <property type="entry name" value="LP05116P"/>
    <property type="match status" value="1"/>
</dbReference>
<feature type="active site" description="Proton donor" evidence="9">
    <location>
        <position position="166"/>
    </location>
</feature>
<sequence length="436" mass="49001">MTALSFPPGFLWGAATSAYQIEGAANEDGRGPSIWDHFSHQSGTTFQGHTGDVACDHYHRYESDVDLMATLGLQAYRFSISWPRVQPLGQGAWNDKGLGFYDRLVDKLLSRGIQPHVTLYHWDLPQALQERGGWVVRDTAQRFADYADVMGRRLGDRVAAIATHNEPWCAATLGHEVGKFAPGWRDPQATVQVAHHLLLSHGLALQAMRASGVRAPLGIVLNQSSVTPATDSAADRAEAERQLASFVRWYMDPIFLKRYPAIDGLAFHPATRENDFSIIAQPLDFLGINYYTRIWASAAQPPVPAPKLQGETDMGWEIYPEGLTELLTWLHRNYRLPPIYITENGMANADRLVDGAVADAPRIDYLRAHLQALARAMEAGVDVRGYFYWSLLDNYEWDSGYDKRFGLVHVDYDTQVRTPKASAHWYRDFIASQRRT</sequence>
<reference evidence="13 14" key="1">
    <citation type="submission" date="2018-02" db="EMBL/GenBank/DDBJ databases">
        <title>Reclassifiation of [Polyangium] brachysporum DSM 7029 as Guopingzhaonella breviflexa gen. nov., sp. nov., a member of the family Comamonadaceae.</title>
        <authorList>
            <person name="Tang B."/>
        </authorList>
    </citation>
    <scope>NUCLEOTIDE SEQUENCE [LARGE SCALE GENOMIC DNA]</scope>
    <source>
        <strain evidence="13 14">BCRC 80649</strain>
    </source>
</reference>
<dbReference type="PANTHER" id="PTHR10353">
    <property type="entry name" value="GLYCOSYL HYDROLASE"/>
    <property type="match status" value="1"/>
</dbReference>
<feature type="binding site" evidence="10">
    <location>
        <begin position="396"/>
        <end position="397"/>
    </location>
    <ligand>
        <name>substrate</name>
    </ligand>
</feature>
<dbReference type="InterPro" id="IPR001360">
    <property type="entry name" value="Glyco_hydro_1"/>
</dbReference>
<dbReference type="RefSeq" id="WP_104303915.1">
    <property type="nucleotide sequence ID" value="NZ_PSNX01000019.1"/>
</dbReference>
<dbReference type="SUPFAM" id="SSF51445">
    <property type="entry name" value="(Trans)glycosidases"/>
    <property type="match status" value="1"/>
</dbReference>
<dbReference type="FunFam" id="3.20.20.80:FF:000004">
    <property type="entry name" value="Beta-glucosidase 6-phospho-beta-glucosidase"/>
    <property type="match status" value="1"/>
</dbReference>
<dbReference type="OrthoDB" id="9765195at2"/>
<feature type="binding site" evidence="10">
    <location>
        <position position="121"/>
    </location>
    <ligand>
        <name>substrate</name>
    </ligand>
</feature>
<dbReference type="NCBIfam" id="TIGR03356">
    <property type="entry name" value="BGL"/>
    <property type="match status" value="1"/>
</dbReference>
<evidence type="ECO:0000256" key="2">
    <source>
        <dbReference type="ARBA" id="ARBA00010838"/>
    </source>
</evidence>
<keyword evidence="7 12" id="KW-0326">Glycosidase</keyword>
<evidence type="ECO:0000313" key="14">
    <source>
        <dbReference type="Proteomes" id="UP000238605"/>
    </source>
</evidence>
<keyword evidence="5" id="KW-0136">Cellulose degradation</keyword>
<dbReference type="InterPro" id="IPR017853">
    <property type="entry name" value="GH"/>
</dbReference>
<dbReference type="PRINTS" id="PR00131">
    <property type="entry name" value="GLHYDRLASE1"/>
</dbReference>
<dbReference type="InterPro" id="IPR017736">
    <property type="entry name" value="Glyco_hydro_1_beta-glucosidase"/>
</dbReference>
<dbReference type="Gene3D" id="3.20.20.80">
    <property type="entry name" value="Glycosidases"/>
    <property type="match status" value="1"/>
</dbReference>
<keyword evidence="6" id="KW-0119">Carbohydrate metabolism</keyword>
<feature type="binding site" evidence="10">
    <location>
        <position position="20"/>
    </location>
    <ligand>
        <name>substrate</name>
    </ligand>
</feature>
<evidence type="ECO:0000256" key="9">
    <source>
        <dbReference type="PIRSR" id="PIRSR617736-1"/>
    </source>
</evidence>
<feature type="active site" description="Nucleophile" evidence="9 11">
    <location>
        <position position="343"/>
    </location>
</feature>
<evidence type="ECO:0000256" key="6">
    <source>
        <dbReference type="ARBA" id="ARBA00023277"/>
    </source>
</evidence>
<comment type="similarity">
    <text evidence="2 12">Belongs to the glycosyl hydrolase 1 family.</text>
</comment>
<dbReference type="PROSITE" id="PS00653">
    <property type="entry name" value="GLYCOSYL_HYDROL_F1_2"/>
    <property type="match status" value="1"/>
</dbReference>
<organism evidence="13 14">
    <name type="scientific">Caldimonas caldifontis</name>
    <dbReference type="NCBI Taxonomy" id="1452508"/>
    <lineage>
        <taxon>Bacteria</taxon>
        <taxon>Pseudomonadati</taxon>
        <taxon>Pseudomonadota</taxon>
        <taxon>Betaproteobacteria</taxon>
        <taxon>Burkholderiales</taxon>
        <taxon>Sphaerotilaceae</taxon>
        <taxon>Caldimonas</taxon>
    </lineage>
</organism>
<dbReference type="GO" id="GO:0008422">
    <property type="term" value="F:beta-glucosidase activity"/>
    <property type="evidence" value="ECO:0007669"/>
    <property type="project" value="UniProtKB-EC"/>
</dbReference>
<feature type="binding site" evidence="10">
    <location>
        <position position="291"/>
    </location>
    <ligand>
        <name>substrate</name>
    </ligand>
</feature>
<evidence type="ECO:0000256" key="12">
    <source>
        <dbReference type="RuleBase" id="RU361175"/>
    </source>
</evidence>
<evidence type="ECO:0000256" key="11">
    <source>
        <dbReference type="PROSITE-ProRule" id="PRU10055"/>
    </source>
</evidence>
<dbReference type="InterPro" id="IPR018120">
    <property type="entry name" value="Glyco_hydro_1_AS"/>
</dbReference>
<gene>
    <name evidence="13" type="ORF">C1704_16865</name>
</gene>
<keyword evidence="14" id="KW-1185">Reference proteome</keyword>
<dbReference type="GO" id="GO:0030245">
    <property type="term" value="P:cellulose catabolic process"/>
    <property type="evidence" value="ECO:0007669"/>
    <property type="project" value="UniProtKB-KW"/>
</dbReference>
<evidence type="ECO:0000256" key="10">
    <source>
        <dbReference type="PIRSR" id="PIRSR617736-2"/>
    </source>
</evidence>
<keyword evidence="8" id="KW-0624">Polysaccharide degradation</keyword>